<keyword evidence="1" id="KW-0472">Membrane</keyword>
<organism evidence="2 3">
    <name type="scientific">Cryptosporidium parvum</name>
    <dbReference type="NCBI Taxonomy" id="5807"/>
    <lineage>
        <taxon>Eukaryota</taxon>
        <taxon>Sar</taxon>
        <taxon>Alveolata</taxon>
        <taxon>Apicomplexa</taxon>
        <taxon>Conoidasida</taxon>
        <taxon>Coccidia</taxon>
        <taxon>Eucoccidiorida</taxon>
        <taxon>Eimeriorina</taxon>
        <taxon>Cryptosporidiidae</taxon>
        <taxon>Cryptosporidium</taxon>
    </lineage>
</organism>
<sequence>MESNLICSINCDGEMKVIDEGLYTKLKLYCPDIPSLTMGILGAMKQTKEKMEQDESLRRMVINLSSISLSIIVKDSLIYMYLMRGN</sequence>
<keyword evidence="1" id="KW-0812">Transmembrane</keyword>
<reference evidence="2 3" key="1">
    <citation type="submission" date="2019-09" db="EMBL/GenBank/DDBJ databases">
        <title>Consistent, comparative and evidence-based genome assembly and annotation for Cryptosporidium parvum, C. hominis and C. tyzzeri.</title>
        <authorList>
            <person name="Baptista R.P."/>
            <person name="Li Y."/>
            <person name="Sateriale A."/>
            <person name="Ansell B."/>
            <person name="Jex A."/>
            <person name="Sanders M."/>
            <person name="Brooks K."/>
            <person name="Tracey A."/>
            <person name="Berriman M."/>
            <person name="Striepen B."/>
            <person name="Cotton J.A."/>
            <person name="Kissinger J.C."/>
        </authorList>
    </citation>
    <scope>NUCLEOTIDE SEQUENCE [LARGE SCALE GENOMIC DNA]</scope>
    <source>
        <strain evidence="2 3">IOWA-ATCC</strain>
    </source>
</reference>
<dbReference type="VEuPathDB" id="CryptoDB:CPATCC_0001680"/>
<protein>
    <submittedName>
        <fullName evidence="2">Uncharacterized protein</fullName>
    </submittedName>
</protein>
<evidence type="ECO:0000256" key="1">
    <source>
        <dbReference type="SAM" id="Phobius"/>
    </source>
</evidence>
<accession>A0A7S7REL9</accession>
<proteinExistence type="predicted"/>
<feature type="transmembrane region" description="Helical" evidence="1">
    <location>
        <begin position="60"/>
        <end position="82"/>
    </location>
</feature>
<keyword evidence="1" id="KW-1133">Transmembrane helix</keyword>
<dbReference type="AlphaFoldDB" id="A0A7S7REL9"/>
<evidence type="ECO:0000313" key="2">
    <source>
        <dbReference type="EMBL" id="QOY39913.1"/>
    </source>
</evidence>
<gene>
    <name evidence="2" type="ORF">CPATCC_003971</name>
</gene>
<dbReference type="Proteomes" id="UP000593906">
    <property type="component" value="Chromosome 8"/>
</dbReference>
<evidence type="ECO:0000313" key="3">
    <source>
        <dbReference type="Proteomes" id="UP000593906"/>
    </source>
</evidence>
<dbReference type="EMBL" id="CP044415">
    <property type="protein sequence ID" value="QOY39913.1"/>
    <property type="molecule type" value="Genomic_DNA"/>
</dbReference>
<name>A0A7S7REL9_CRYPV</name>